<sequence>MILLPSALSALLSQLAGSDGAPHTALLAYLSSGAIVAAHSLPTQLPFPRASLQDLRDDDERAKLYAALAVGTWTEERARGTGAAADGTDASGPLMLETELGRIAVTAIGGFLLVLVGTEVSPWKVLDKKIRAAEEQLKEPLERVAS</sequence>
<protein>
    <submittedName>
        <fullName evidence="2">SPOSA6832_03212-mRNA-1:cds</fullName>
    </submittedName>
</protein>
<dbReference type="AlphaFoldDB" id="A0A0D6ENX4"/>
<feature type="signal peptide" evidence="1">
    <location>
        <begin position="1"/>
        <end position="20"/>
    </location>
</feature>
<proteinExistence type="predicted"/>
<evidence type="ECO:0000313" key="2">
    <source>
        <dbReference type="EMBL" id="CEQ41493.1"/>
    </source>
</evidence>
<evidence type="ECO:0000256" key="1">
    <source>
        <dbReference type="SAM" id="SignalP"/>
    </source>
</evidence>
<dbReference type="Proteomes" id="UP000243876">
    <property type="component" value="Unassembled WGS sequence"/>
</dbReference>
<reference evidence="3" key="1">
    <citation type="submission" date="2015-02" db="EMBL/GenBank/DDBJ databases">
        <authorList>
            <person name="Gon?alves P."/>
        </authorList>
    </citation>
    <scope>NUCLEOTIDE SEQUENCE [LARGE SCALE GENOMIC DNA]</scope>
</reference>
<accession>A0A0D6ENX4</accession>
<keyword evidence="3" id="KW-1185">Reference proteome</keyword>
<dbReference type="EMBL" id="CENE01000014">
    <property type="protein sequence ID" value="CEQ41493.1"/>
    <property type="molecule type" value="Genomic_DNA"/>
</dbReference>
<feature type="chain" id="PRO_5002303344" evidence="1">
    <location>
        <begin position="21"/>
        <end position="146"/>
    </location>
</feature>
<name>A0A0D6ENX4_SPOSA</name>
<organism evidence="2 3">
    <name type="scientific">Sporidiobolus salmonicolor</name>
    <name type="common">Yeast-like fungus</name>
    <name type="synonym">Sporobolomyces salmonicolor</name>
    <dbReference type="NCBI Taxonomy" id="5005"/>
    <lineage>
        <taxon>Eukaryota</taxon>
        <taxon>Fungi</taxon>
        <taxon>Dikarya</taxon>
        <taxon>Basidiomycota</taxon>
        <taxon>Pucciniomycotina</taxon>
        <taxon>Microbotryomycetes</taxon>
        <taxon>Sporidiobolales</taxon>
        <taxon>Sporidiobolaceae</taxon>
        <taxon>Sporobolomyces</taxon>
    </lineage>
</organism>
<dbReference type="Gene3D" id="3.30.450.30">
    <property type="entry name" value="Dynein light chain 2a, cytoplasmic"/>
    <property type="match status" value="1"/>
</dbReference>
<evidence type="ECO:0000313" key="3">
    <source>
        <dbReference type="Proteomes" id="UP000243876"/>
    </source>
</evidence>
<keyword evidence="1" id="KW-0732">Signal</keyword>
<dbReference type="OrthoDB" id="2524635at2759"/>
<gene>
    <name evidence="2" type="primary">SPOSA6832_03212</name>
</gene>